<dbReference type="Gene3D" id="3.90.420.10">
    <property type="entry name" value="Oxidoreductase, molybdopterin-binding domain"/>
    <property type="match status" value="1"/>
</dbReference>
<evidence type="ECO:0000313" key="1">
    <source>
        <dbReference type="EMBL" id="MDK3020152.1"/>
    </source>
</evidence>
<proteinExistence type="predicted"/>
<dbReference type="RefSeq" id="WP_284482844.1">
    <property type="nucleotide sequence ID" value="NZ_JASNJD010000022.1"/>
</dbReference>
<gene>
    <name evidence="1" type="ORF">QO033_20920</name>
</gene>
<dbReference type="InterPro" id="IPR036374">
    <property type="entry name" value="OxRdtase_Mopterin-bd_sf"/>
</dbReference>
<organism evidence="1 2">
    <name type="scientific">Pseudodonghicola flavimaris</name>
    <dbReference type="NCBI Taxonomy" id="3050036"/>
    <lineage>
        <taxon>Bacteria</taxon>
        <taxon>Pseudomonadati</taxon>
        <taxon>Pseudomonadota</taxon>
        <taxon>Alphaproteobacteria</taxon>
        <taxon>Rhodobacterales</taxon>
        <taxon>Paracoccaceae</taxon>
        <taxon>Pseudodonghicola</taxon>
    </lineage>
</organism>
<dbReference type="EMBL" id="JASNJD010000022">
    <property type="protein sequence ID" value="MDK3020152.1"/>
    <property type="molecule type" value="Genomic_DNA"/>
</dbReference>
<name>A0ABT7F6C1_9RHOB</name>
<dbReference type="SUPFAM" id="SSF56524">
    <property type="entry name" value="Oxidoreductase molybdopterin-binding domain"/>
    <property type="match status" value="1"/>
</dbReference>
<reference evidence="1 2" key="1">
    <citation type="submission" date="2023-05" db="EMBL/GenBank/DDBJ databases">
        <title>Pseudodonghicola sp. nov.</title>
        <authorList>
            <person name="Huang J."/>
        </authorList>
    </citation>
    <scope>NUCLEOTIDE SEQUENCE [LARGE SCALE GENOMIC DNA]</scope>
    <source>
        <strain evidence="1 2">IC7</strain>
    </source>
</reference>
<accession>A0ABT7F6C1</accession>
<evidence type="ECO:0000313" key="2">
    <source>
        <dbReference type="Proteomes" id="UP001243757"/>
    </source>
</evidence>
<sequence>MANPARHIFFAAACAVAIAVTLFFPLRVAAQDLAPPQGEVLLTINGAISMHNDAEAARFDRAMLETLETVTIETSTIWTEGVQSFTGVPLVALMQAVGARGDSLRATAINDYAIEIPRSDWVEGGPIVAYLNNGKPMSVREKGPLWVIYPYDTNPKYQGEVIYSRSIWQLDRITVE</sequence>
<dbReference type="Proteomes" id="UP001243757">
    <property type="component" value="Unassembled WGS sequence"/>
</dbReference>
<comment type="caution">
    <text evidence="1">The sequence shown here is derived from an EMBL/GenBank/DDBJ whole genome shotgun (WGS) entry which is preliminary data.</text>
</comment>
<keyword evidence="2" id="KW-1185">Reference proteome</keyword>
<protein>
    <submittedName>
        <fullName evidence="1">Oxidoreductase</fullName>
    </submittedName>
</protein>